<sequence>MRLRLAMNMLKISKAIFRSLLSSRSLCVVVVALMVLCALPVFRSAAGIDGRVEYLESGITRVEQELSASYADALVNAGEDGVYTSSSSMPALLYPLAAGRLILAPLSPLLPFLQMSDGEYTYYDGSKEYLLWVATAVAVSFLAARLNKREKLIIQAPMGELGRLVASSVWASVFAMLAVLAINLPGIIAALVKNGPGSPFYPIGYIQYATPVIKPAWLVFAQTAILQFLVAAFISLVVHLAVKIANNPTLGIVFVCALMGVTMVPGYYGRSIALREFALLNPLTYANTELTVGAYSPYPTTQIVNLPGLCFERGAIALVCAIGIEVLTISLLCVAGKSGCACPISPICLERGSFTASRTATRSSACASAVAYVRTMGKLLLRSPTLAVCAIAMSTTMLAPALVEMFPDADNVSAVRYRDGELRSIDRYLEQNAANMDVEGKAALEDMRDALSGFVYAPMPAEGFRSLATYERARGELGAADATLLQSIGIEPETPSRAEARALLLESIASLPDPKVYELSTKMPPLILLSYLQAALPSFFLLLPVVVTSLACTHLQCRSLLVLQIPATAHVRFLTAVALALLLGLVLLLVSMVPAVVVSVIKNGAGGSEYPVALIRAGASTTSMVGEAVLCSIPLLVMAYGVISVVAALTAAISRNPVVTGMVCAVLLVLGSLSAHVESVGMGVALLAPFASFDPASQVGTIGFLGRGTNAMPFGEVVGASGALLVVLGAVSPLMVRLSVPKIERG</sequence>
<proteinExistence type="predicted"/>
<evidence type="ECO:0000313" key="3">
    <source>
        <dbReference type="Proteomes" id="UP000002979"/>
    </source>
</evidence>
<feature type="transmembrane region" description="Helical" evidence="1">
    <location>
        <begin position="665"/>
        <end position="691"/>
    </location>
</feature>
<dbReference type="EMBL" id="AAVN02000005">
    <property type="protein sequence ID" value="EBA39427.1"/>
    <property type="molecule type" value="Genomic_DNA"/>
</dbReference>
<evidence type="ECO:0000313" key="2">
    <source>
        <dbReference type="EMBL" id="EBA39427.1"/>
    </source>
</evidence>
<gene>
    <name evidence="2" type="ORF">COLAER_01360</name>
</gene>
<feature type="transmembrane region" description="Helical" evidence="1">
    <location>
        <begin position="526"/>
        <end position="552"/>
    </location>
</feature>
<comment type="caution">
    <text evidence="2">The sequence shown here is derived from an EMBL/GenBank/DDBJ whole genome shotgun (WGS) entry which is preliminary data.</text>
</comment>
<keyword evidence="1" id="KW-0472">Membrane</keyword>
<feature type="transmembrane region" description="Helical" evidence="1">
    <location>
        <begin position="384"/>
        <end position="403"/>
    </location>
</feature>
<name>A4EAA5_COLAA</name>
<dbReference type="Proteomes" id="UP000002979">
    <property type="component" value="Unassembled WGS sequence"/>
</dbReference>
<feature type="transmembrane region" description="Helical" evidence="1">
    <location>
        <begin position="711"/>
        <end position="736"/>
    </location>
</feature>
<reference evidence="2 3" key="2">
    <citation type="submission" date="2007-04" db="EMBL/GenBank/DDBJ databases">
        <authorList>
            <person name="Fulton L."/>
            <person name="Clifton S."/>
            <person name="Fulton B."/>
            <person name="Xu J."/>
            <person name="Minx P."/>
            <person name="Mardis E.R."/>
            <person name="Wilson R.K."/>
        </authorList>
    </citation>
    <scope>NUCLEOTIDE SEQUENCE [LARGE SCALE GENOMIC DNA]</scope>
    <source>
        <strain evidence="3">ATCC 25986 / DSM 3979 / JCM 10188 / KCTC 3647 / NCTC 11838 / VPI 1003</strain>
    </source>
</reference>
<keyword evidence="1" id="KW-0812">Transmembrane</keyword>
<organism evidence="2 3">
    <name type="scientific">Collinsella aerofaciens (strain ATCC 25986 / DSM 3979 / JCM 10188 / KCTC 3647 / NCTC 11838 / VPI 1003)</name>
    <dbReference type="NCBI Taxonomy" id="411903"/>
    <lineage>
        <taxon>Bacteria</taxon>
        <taxon>Bacillati</taxon>
        <taxon>Actinomycetota</taxon>
        <taxon>Coriobacteriia</taxon>
        <taxon>Coriobacteriales</taxon>
        <taxon>Coriobacteriaceae</taxon>
        <taxon>Collinsella</taxon>
    </lineage>
</organism>
<feature type="transmembrane region" description="Helical" evidence="1">
    <location>
        <begin position="573"/>
        <end position="601"/>
    </location>
</feature>
<evidence type="ECO:0008006" key="4">
    <source>
        <dbReference type="Google" id="ProtNLM"/>
    </source>
</evidence>
<protein>
    <recommendedName>
        <fullName evidence="4">ABC-2 family transporter protein</fullName>
    </recommendedName>
</protein>
<feature type="transmembrane region" description="Helical" evidence="1">
    <location>
        <begin position="633"/>
        <end position="653"/>
    </location>
</feature>
<feature type="transmembrane region" description="Helical" evidence="1">
    <location>
        <begin position="168"/>
        <end position="192"/>
    </location>
</feature>
<evidence type="ECO:0000256" key="1">
    <source>
        <dbReference type="SAM" id="Phobius"/>
    </source>
</evidence>
<feature type="transmembrane region" description="Helical" evidence="1">
    <location>
        <begin position="217"/>
        <end position="242"/>
    </location>
</feature>
<accession>A4EAA5</accession>
<feature type="transmembrane region" description="Helical" evidence="1">
    <location>
        <begin position="129"/>
        <end position="147"/>
    </location>
</feature>
<keyword evidence="1" id="KW-1133">Transmembrane helix</keyword>
<dbReference type="AlphaFoldDB" id="A4EAA5"/>
<reference evidence="2 3" key="1">
    <citation type="submission" date="2007-01" db="EMBL/GenBank/DDBJ databases">
        <title>Draft genome sequence of Collinsella aerofaciens (ATCC 25986).</title>
        <authorList>
            <person name="Sudarsanam P."/>
            <person name="Ley R."/>
            <person name="Guruge J."/>
            <person name="Turnbaugh P.J."/>
            <person name="Mahowald M."/>
            <person name="Liep D."/>
            <person name="Gordon J."/>
        </authorList>
    </citation>
    <scope>NUCLEOTIDE SEQUENCE [LARGE SCALE GENOMIC DNA]</scope>
    <source>
        <strain evidence="3">ATCC 25986 / DSM 3979 / JCM 10188 / KCTC 3647 / NCTC 11838 / VPI 1003</strain>
    </source>
</reference>
<feature type="transmembrane region" description="Helical" evidence="1">
    <location>
        <begin position="249"/>
        <end position="268"/>
    </location>
</feature>
<feature type="transmembrane region" description="Helical" evidence="1">
    <location>
        <begin position="315"/>
        <end position="335"/>
    </location>
</feature>